<dbReference type="NCBIfam" id="TIGR00017">
    <property type="entry name" value="cmk"/>
    <property type="match status" value="1"/>
</dbReference>
<evidence type="ECO:0000313" key="11">
    <source>
        <dbReference type="Proteomes" id="UP000309673"/>
    </source>
</evidence>
<feature type="binding site" evidence="8">
    <location>
        <begin position="16"/>
        <end position="24"/>
    </location>
    <ligand>
        <name>ATP</name>
        <dbReference type="ChEBI" id="CHEBI:30616"/>
    </ligand>
</feature>
<evidence type="ECO:0000259" key="9">
    <source>
        <dbReference type="Pfam" id="PF02224"/>
    </source>
</evidence>
<evidence type="ECO:0000256" key="8">
    <source>
        <dbReference type="HAMAP-Rule" id="MF_00238"/>
    </source>
</evidence>
<protein>
    <recommendedName>
        <fullName evidence="8">Cytidylate kinase</fullName>
        <shortName evidence="8">CK</shortName>
        <ecNumber evidence="8">2.7.4.25</ecNumber>
    </recommendedName>
    <alternativeName>
        <fullName evidence="8">Cytidine monophosphate kinase</fullName>
        <shortName evidence="8">CMP kinase</shortName>
    </alternativeName>
</protein>
<feature type="domain" description="Cytidylate kinase" evidence="9">
    <location>
        <begin position="12"/>
        <end position="222"/>
    </location>
</feature>
<keyword evidence="4 8" id="KW-0418">Kinase</keyword>
<comment type="subcellular location">
    <subcellularLocation>
        <location evidence="8">Cytoplasm</location>
    </subcellularLocation>
</comment>
<keyword evidence="3 8" id="KW-0547">Nucleotide-binding</keyword>
<evidence type="ECO:0000256" key="2">
    <source>
        <dbReference type="ARBA" id="ARBA00022679"/>
    </source>
</evidence>
<dbReference type="OrthoDB" id="9807434at2"/>
<organism evidence="10 11">
    <name type="scientific">Cohnella pontilimi</name>
    <dbReference type="NCBI Taxonomy" id="2564100"/>
    <lineage>
        <taxon>Bacteria</taxon>
        <taxon>Bacillati</taxon>
        <taxon>Bacillota</taxon>
        <taxon>Bacilli</taxon>
        <taxon>Bacillales</taxon>
        <taxon>Paenibacillaceae</taxon>
        <taxon>Cohnella</taxon>
    </lineage>
</organism>
<gene>
    <name evidence="8" type="primary">cmk</name>
    <name evidence="10" type="ORF">E5161_03020</name>
</gene>
<dbReference type="GO" id="GO:0005829">
    <property type="term" value="C:cytosol"/>
    <property type="evidence" value="ECO:0007669"/>
    <property type="project" value="TreeGrafter"/>
</dbReference>
<dbReference type="HAMAP" id="MF_00238">
    <property type="entry name" value="Cytidyl_kinase_type1"/>
    <property type="match status" value="1"/>
</dbReference>
<dbReference type="Proteomes" id="UP000309673">
    <property type="component" value="Unassembled WGS sequence"/>
</dbReference>
<evidence type="ECO:0000256" key="4">
    <source>
        <dbReference type="ARBA" id="ARBA00022777"/>
    </source>
</evidence>
<dbReference type="EC" id="2.7.4.25" evidence="8"/>
<evidence type="ECO:0000256" key="3">
    <source>
        <dbReference type="ARBA" id="ARBA00022741"/>
    </source>
</evidence>
<accession>A0A4U0FHD2</accession>
<sequence>MNLSTSPSRINIAIDGPAGAGKSTVARLVASTLHYIYIDTGAMYRTLTMKALEAGLTAEDAEQVTRLAERLDITLLPGPEGQRVLADGEDVTSHIRSLDVNRNVSHFAKIEGVRSRMAALQRLMAQQKGVVMDGRDIGTHVLPDAELKIFLTASPRVRAERRFQELGENPGVTLEELERDIAERDRLDEEREIAPLSRAPDARLVDSDGRTAQEVADEIVQWGQQIARTISPEEK</sequence>
<dbReference type="RefSeq" id="WP_136776176.1">
    <property type="nucleotide sequence ID" value="NZ_SUPK01000001.1"/>
</dbReference>
<comment type="catalytic activity">
    <reaction evidence="7 8">
        <text>CMP + ATP = CDP + ADP</text>
        <dbReference type="Rhea" id="RHEA:11600"/>
        <dbReference type="ChEBI" id="CHEBI:30616"/>
        <dbReference type="ChEBI" id="CHEBI:58069"/>
        <dbReference type="ChEBI" id="CHEBI:60377"/>
        <dbReference type="ChEBI" id="CHEBI:456216"/>
        <dbReference type="EC" id="2.7.4.25"/>
    </reaction>
</comment>
<evidence type="ECO:0000256" key="5">
    <source>
        <dbReference type="ARBA" id="ARBA00022840"/>
    </source>
</evidence>
<dbReference type="GO" id="GO:0015949">
    <property type="term" value="P:nucleobase-containing small molecule interconversion"/>
    <property type="evidence" value="ECO:0007669"/>
    <property type="project" value="TreeGrafter"/>
</dbReference>
<evidence type="ECO:0000256" key="1">
    <source>
        <dbReference type="ARBA" id="ARBA00009427"/>
    </source>
</evidence>
<comment type="catalytic activity">
    <reaction evidence="6 8">
        <text>dCMP + ATP = dCDP + ADP</text>
        <dbReference type="Rhea" id="RHEA:25094"/>
        <dbReference type="ChEBI" id="CHEBI:30616"/>
        <dbReference type="ChEBI" id="CHEBI:57566"/>
        <dbReference type="ChEBI" id="CHEBI:58593"/>
        <dbReference type="ChEBI" id="CHEBI:456216"/>
        <dbReference type="EC" id="2.7.4.25"/>
    </reaction>
</comment>
<dbReference type="GO" id="GO:0005524">
    <property type="term" value="F:ATP binding"/>
    <property type="evidence" value="ECO:0007669"/>
    <property type="project" value="UniProtKB-UniRule"/>
</dbReference>
<comment type="caution">
    <text evidence="10">The sequence shown here is derived from an EMBL/GenBank/DDBJ whole genome shotgun (WGS) entry which is preliminary data.</text>
</comment>
<dbReference type="EMBL" id="SUPK01000001">
    <property type="protein sequence ID" value="TJY44367.1"/>
    <property type="molecule type" value="Genomic_DNA"/>
</dbReference>
<dbReference type="SUPFAM" id="SSF52540">
    <property type="entry name" value="P-loop containing nucleoside triphosphate hydrolases"/>
    <property type="match status" value="1"/>
</dbReference>
<dbReference type="PANTHER" id="PTHR21299:SF2">
    <property type="entry name" value="CYTIDYLATE KINASE"/>
    <property type="match status" value="1"/>
</dbReference>
<keyword evidence="11" id="KW-1185">Reference proteome</keyword>
<evidence type="ECO:0000256" key="6">
    <source>
        <dbReference type="ARBA" id="ARBA00047615"/>
    </source>
</evidence>
<keyword evidence="8" id="KW-0963">Cytoplasm</keyword>
<dbReference type="AlphaFoldDB" id="A0A4U0FHD2"/>
<comment type="similarity">
    <text evidence="1 8">Belongs to the cytidylate kinase family. Type 1 subfamily.</text>
</comment>
<keyword evidence="2 8" id="KW-0808">Transferase</keyword>
<dbReference type="InterPro" id="IPR011994">
    <property type="entry name" value="Cytidylate_kinase_dom"/>
</dbReference>
<proteinExistence type="inferred from homology"/>
<dbReference type="PANTHER" id="PTHR21299">
    <property type="entry name" value="CYTIDYLATE KINASE/PANTOATE-BETA-ALANINE LIGASE"/>
    <property type="match status" value="1"/>
</dbReference>
<dbReference type="InterPro" id="IPR027417">
    <property type="entry name" value="P-loop_NTPase"/>
</dbReference>
<dbReference type="CDD" id="cd02020">
    <property type="entry name" value="CMPK"/>
    <property type="match status" value="1"/>
</dbReference>
<dbReference type="GO" id="GO:0036430">
    <property type="term" value="F:CMP kinase activity"/>
    <property type="evidence" value="ECO:0007669"/>
    <property type="project" value="RHEA"/>
</dbReference>
<reference evidence="10 11" key="1">
    <citation type="submission" date="2019-04" db="EMBL/GenBank/DDBJ databases">
        <title>Cohnella sp. nov., isolated from soil.</title>
        <authorList>
            <person name="Kim W."/>
        </authorList>
    </citation>
    <scope>NUCLEOTIDE SEQUENCE [LARGE SCALE GENOMIC DNA]</scope>
    <source>
        <strain evidence="10 11">CAU 1483</strain>
    </source>
</reference>
<dbReference type="GO" id="GO:0006220">
    <property type="term" value="P:pyrimidine nucleotide metabolic process"/>
    <property type="evidence" value="ECO:0007669"/>
    <property type="project" value="UniProtKB-UniRule"/>
</dbReference>
<name>A0A4U0FHD2_9BACL</name>
<keyword evidence="5 8" id="KW-0067">ATP-binding</keyword>
<evidence type="ECO:0000313" key="10">
    <source>
        <dbReference type="EMBL" id="TJY44367.1"/>
    </source>
</evidence>
<dbReference type="Gene3D" id="3.40.50.300">
    <property type="entry name" value="P-loop containing nucleotide triphosphate hydrolases"/>
    <property type="match status" value="1"/>
</dbReference>
<evidence type="ECO:0000256" key="7">
    <source>
        <dbReference type="ARBA" id="ARBA00048478"/>
    </source>
</evidence>
<dbReference type="GO" id="GO:0036431">
    <property type="term" value="F:dCMP kinase activity"/>
    <property type="evidence" value="ECO:0007669"/>
    <property type="project" value="InterPro"/>
</dbReference>
<dbReference type="Pfam" id="PF02224">
    <property type="entry name" value="Cytidylate_kin"/>
    <property type="match status" value="1"/>
</dbReference>
<dbReference type="InterPro" id="IPR003136">
    <property type="entry name" value="Cytidylate_kin"/>
</dbReference>